<name>A0ACB8QM63_9AGAM</name>
<keyword evidence="2" id="KW-1185">Reference proteome</keyword>
<reference evidence="1" key="1">
    <citation type="submission" date="2021-02" db="EMBL/GenBank/DDBJ databases">
        <authorList>
            <consortium name="DOE Joint Genome Institute"/>
            <person name="Ahrendt S."/>
            <person name="Looney B.P."/>
            <person name="Miyauchi S."/>
            <person name="Morin E."/>
            <person name="Drula E."/>
            <person name="Courty P.E."/>
            <person name="Chicoki N."/>
            <person name="Fauchery L."/>
            <person name="Kohler A."/>
            <person name="Kuo A."/>
            <person name="Labutti K."/>
            <person name="Pangilinan J."/>
            <person name="Lipzen A."/>
            <person name="Riley R."/>
            <person name="Andreopoulos W."/>
            <person name="He G."/>
            <person name="Johnson J."/>
            <person name="Barry K.W."/>
            <person name="Grigoriev I.V."/>
            <person name="Nagy L."/>
            <person name="Hibbett D."/>
            <person name="Henrissat B."/>
            <person name="Matheny P.B."/>
            <person name="Labbe J."/>
            <person name="Martin F."/>
        </authorList>
    </citation>
    <scope>NUCLEOTIDE SEQUENCE</scope>
    <source>
        <strain evidence="1">EC-137</strain>
    </source>
</reference>
<gene>
    <name evidence="1" type="ORF">K488DRAFT_85592</name>
</gene>
<sequence length="317" mass="34731">MEERRKELEVFHGMPINMREIGKDPTLAGAGLSDSTKQLAKFAASWDFEPANTIHMRVLSFLAVGATLVFSEAAAAPLSVVVSPGEVSAWRIGHPAVGMNRIERPQQPSRMGRFCGKMKTSVAHLFAIAGLGPVVPNADVVAMMSAPHAPPHRPAHSASLDGAVPEQMPPIVPLWQKAGFDRLGQDHPAQQERPATDEGAPVARPHGHHHHHNFRPYHRHHGSFLRRVHRALMTLGPWEGRAVAFVLGCGIGVLLRMVWVITVLFCRAVRGTNSAQEEDGVNNQYEEVAFLLPEEIFVSPPEYTDEKADHAPFDAKA</sequence>
<protein>
    <submittedName>
        <fullName evidence="1">Uncharacterized protein</fullName>
    </submittedName>
</protein>
<organism evidence="1 2">
    <name type="scientific">Vararia minispora EC-137</name>
    <dbReference type="NCBI Taxonomy" id="1314806"/>
    <lineage>
        <taxon>Eukaryota</taxon>
        <taxon>Fungi</taxon>
        <taxon>Dikarya</taxon>
        <taxon>Basidiomycota</taxon>
        <taxon>Agaricomycotina</taxon>
        <taxon>Agaricomycetes</taxon>
        <taxon>Russulales</taxon>
        <taxon>Lachnocladiaceae</taxon>
        <taxon>Vararia</taxon>
    </lineage>
</organism>
<dbReference type="EMBL" id="MU273538">
    <property type="protein sequence ID" value="KAI0032688.1"/>
    <property type="molecule type" value="Genomic_DNA"/>
</dbReference>
<evidence type="ECO:0000313" key="1">
    <source>
        <dbReference type="EMBL" id="KAI0032688.1"/>
    </source>
</evidence>
<proteinExistence type="predicted"/>
<comment type="caution">
    <text evidence="1">The sequence shown here is derived from an EMBL/GenBank/DDBJ whole genome shotgun (WGS) entry which is preliminary data.</text>
</comment>
<evidence type="ECO:0000313" key="2">
    <source>
        <dbReference type="Proteomes" id="UP000814128"/>
    </source>
</evidence>
<accession>A0ACB8QM63</accession>
<dbReference type="Proteomes" id="UP000814128">
    <property type="component" value="Unassembled WGS sequence"/>
</dbReference>
<reference evidence="1" key="2">
    <citation type="journal article" date="2022" name="New Phytol.">
        <title>Evolutionary transition to the ectomycorrhizal habit in the genomes of a hyperdiverse lineage of mushroom-forming fungi.</title>
        <authorList>
            <person name="Looney B."/>
            <person name="Miyauchi S."/>
            <person name="Morin E."/>
            <person name="Drula E."/>
            <person name="Courty P.E."/>
            <person name="Kohler A."/>
            <person name="Kuo A."/>
            <person name="LaButti K."/>
            <person name="Pangilinan J."/>
            <person name="Lipzen A."/>
            <person name="Riley R."/>
            <person name="Andreopoulos W."/>
            <person name="He G."/>
            <person name="Johnson J."/>
            <person name="Nolan M."/>
            <person name="Tritt A."/>
            <person name="Barry K.W."/>
            <person name="Grigoriev I.V."/>
            <person name="Nagy L.G."/>
            <person name="Hibbett D."/>
            <person name="Henrissat B."/>
            <person name="Matheny P.B."/>
            <person name="Labbe J."/>
            <person name="Martin F.M."/>
        </authorList>
    </citation>
    <scope>NUCLEOTIDE SEQUENCE</scope>
    <source>
        <strain evidence="1">EC-137</strain>
    </source>
</reference>